<gene>
    <name evidence="3" type="ordered locus">Acry_1822</name>
</gene>
<dbReference type="Pfam" id="PF00239">
    <property type="entry name" value="Resolvase"/>
    <property type="match status" value="1"/>
</dbReference>
<dbReference type="STRING" id="349163.Acry_1822"/>
<dbReference type="InterPro" id="IPR050639">
    <property type="entry name" value="SSR_resolvase"/>
</dbReference>
<proteinExistence type="predicted"/>
<dbReference type="PANTHER" id="PTHR30461:SF23">
    <property type="entry name" value="DNA RECOMBINASE-RELATED"/>
    <property type="match status" value="1"/>
</dbReference>
<dbReference type="Pfam" id="PF07508">
    <property type="entry name" value="Recombinase"/>
    <property type="match status" value="1"/>
</dbReference>
<dbReference type="InterPro" id="IPR025827">
    <property type="entry name" value="Zn_ribbon_recom_dom"/>
</dbReference>
<keyword evidence="4" id="KW-1185">Reference proteome</keyword>
<dbReference type="InterPro" id="IPR006119">
    <property type="entry name" value="Resolv_N"/>
</dbReference>
<dbReference type="Proteomes" id="UP000000245">
    <property type="component" value="Chromosome"/>
</dbReference>
<evidence type="ECO:0000259" key="2">
    <source>
        <dbReference type="PROSITE" id="PS51737"/>
    </source>
</evidence>
<evidence type="ECO:0000313" key="4">
    <source>
        <dbReference type="Proteomes" id="UP000000245"/>
    </source>
</evidence>
<dbReference type="PANTHER" id="PTHR30461">
    <property type="entry name" value="DNA-INVERTASE FROM LAMBDOID PROPHAGE"/>
    <property type="match status" value="1"/>
</dbReference>
<dbReference type="GO" id="GO:0000150">
    <property type="term" value="F:DNA strand exchange activity"/>
    <property type="evidence" value="ECO:0007669"/>
    <property type="project" value="InterPro"/>
</dbReference>
<dbReference type="PROSITE" id="PS51736">
    <property type="entry name" value="RECOMBINASES_3"/>
    <property type="match status" value="1"/>
</dbReference>
<dbReference type="InterPro" id="IPR038109">
    <property type="entry name" value="DNA_bind_recomb_sf"/>
</dbReference>
<dbReference type="EMBL" id="CP000697">
    <property type="protein sequence ID" value="ABQ31024.1"/>
    <property type="molecule type" value="Genomic_DNA"/>
</dbReference>
<dbReference type="Gene3D" id="3.90.1750.20">
    <property type="entry name" value="Putative Large Serine Recombinase, Chain B, Domain 2"/>
    <property type="match status" value="1"/>
</dbReference>
<feature type="domain" description="Recombinase" evidence="2">
    <location>
        <begin position="158"/>
        <end position="301"/>
    </location>
</feature>
<dbReference type="eggNOG" id="COG1961">
    <property type="taxonomic scope" value="Bacteria"/>
</dbReference>
<dbReference type="HOGENOM" id="CLU_010686_18_13_5"/>
<dbReference type="KEGG" id="acr:Acry_1822"/>
<protein>
    <submittedName>
        <fullName evidence="3">Resolvase, N-terminal domain protein</fullName>
    </submittedName>
</protein>
<dbReference type="GO" id="GO:0003677">
    <property type="term" value="F:DNA binding"/>
    <property type="evidence" value="ECO:0007669"/>
    <property type="project" value="InterPro"/>
</dbReference>
<dbReference type="PROSITE" id="PS51737">
    <property type="entry name" value="RECOMBINASE_DNA_BIND"/>
    <property type="match status" value="1"/>
</dbReference>
<accession>A5FZJ2</accession>
<dbReference type="InterPro" id="IPR011109">
    <property type="entry name" value="DNA_bind_recombinase_dom"/>
</dbReference>
<dbReference type="Pfam" id="PF13408">
    <property type="entry name" value="Zn_ribbon_recom"/>
    <property type="match status" value="1"/>
</dbReference>
<organism evidence="3 4">
    <name type="scientific">Acidiphilium cryptum (strain JF-5)</name>
    <dbReference type="NCBI Taxonomy" id="349163"/>
    <lineage>
        <taxon>Bacteria</taxon>
        <taxon>Pseudomonadati</taxon>
        <taxon>Pseudomonadota</taxon>
        <taxon>Alphaproteobacteria</taxon>
        <taxon>Acetobacterales</taxon>
        <taxon>Acidocellaceae</taxon>
        <taxon>Acidiphilium</taxon>
    </lineage>
</organism>
<reference evidence="3 4" key="1">
    <citation type="submission" date="2007-05" db="EMBL/GenBank/DDBJ databases">
        <title>Complete sequence of chromosome of Acidiphilium cryptum JF-5.</title>
        <authorList>
            <consortium name="US DOE Joint Genome Institute"/>
            <person name="Copeland A."/>
            <person name="Lucas S."/>
            <person name="Lapidus A."/>
            <person name="Barry K."/>
            <person name="Detter J.C."/>
            <person name="Glavina del Rio T."/>
            <person name="Hammon N."/>
            <person name="Israni S."/>
            <person name="Dalin E."/>
            <person name="Tice H."/>
            <person name="Pitluck S."/>
            <person name="Sims D."/>
            <person name="Brettin T."/>
            <person name="Bruce D."/>
            <person name="Han C."/>
            <person name="Schmutz J."/>
            <person name="Larimer F."/>
            <person name="Land M."/>
            <person name="Hauser L."/>
            <person name="Kyrpides N."/>
            <person name="Kim E."/>
            <person name="Magnuson T."/>
            <person name="Richardson P."/>
        </authorList>
    </citation>
    <scope>NUCLEOTIDE SEQUENCE [LARGE SCALE GENOMIC DNA]</scope>
    <source>
        <strain evidence="3 4">JF-5</strain>
    </source>
</reference>
<feature type="domain" description="Resolvase/invertase-type recombinase catalytic" evidence="1">
    <location>
        <begin position="11"/>
        <end position="154"/>
    </location>
</feature>
<dbReference type="AlphaFoldDB" id="A5FZJ2"/>
<dbReference type="CDD" id="cd00338">
    <property type="entry name" value="Ser_Recombinase"/>
    <property type="match status" value="1"/>
</dbReference>
<dbReference type="Gene3D" id="3.40.50.1390">
    <property type="entry name" value="Resolvase, N-terminal catalytic domain"/>
    <property type="match status" value="1"/>
</dbReference>
<evidence type="ECO:0000313" key="3">
    <source>
        <dbReference type="EMBL" id="ABQ31024.1"/>
    </source>
</evidence>
<name>A5FZJ2_ACICJ</name>
<sequence>MTRARAMTNARVALYARFSSDLQSAASIEDQLRVCREHAGRQGWRVVDSYADRAISGASLLRPGIQELMADAGRGRFDIVLAEAMDRLSRDQEDIAALFKRLRFAGVSIVTLAEGEIGEMHIGLKGTMNALFLKDLADKTRRGLRGRVEAGRSGGGNSYGYDVVRQFGADGAAKTGERTINGAQAEVVRRIFREFSHGKSPRAIAVQLNKEKIPGPRGEGWSQSTINGNAERGTGILNNELYIGRMVWNRLHYIKDPATGKRVSRLNDPGKWVITEIPALRIIDDELWAAVKERQGNMRKATRPDMATEPSARSYSSGAEFWRHQRPKHLLTGLMRCGVCGGAYSKISATLFGCAAARNKGTCDNRLNIRGDRLEAIVLDGLRHRLMDPALFREFTEAFVAEQNTASAQRRAHFSGMREELKRIEHRKARIIDAIAEGMPASSLRDEMIRIEARKEELLILLARETAPEPSLHPAMAELYREAVANLHEALQDPTTKDEAFSIIRTLIEAVILVPEGAELKVELRGALAGILRLASGGGNDKSPGACASGLGSISVLEAQIKMVAGTGFEPVTFRL</sequence>
<evidence type="ECO:0000259" key="1">
    <source>
        <dbReference type="PROSITE" id="PS51736"/>
    </source>
</evidence>
<dbReference type="SMART" id="SM00857">
    <property type="entry name" value="Resolvase"/>
    <property type="match status" value="1"/>
</dbReference>
<dbReference type="InterPro" id="IPR036162">
    <property type="entry name" value="Resolvase-like_N_sf"/>
</dbReference>
<dbReference type="SUPFAM" id="SSF53041">
    <property type="entry name" value="Resolvase-like"/>
    <property type="match status" value="1"/>
</dbReference>